<dbReference type="Proteomes" id="UP001190700">
    <property type="component" value="Unassembled WGS sequence"/>
</dbReference>
<organism evidence="1 2">
    <name type="scientific">Cymbomonas tetramitiformis</name>
    <dbReference type="NCBI Taxonomy" id="36881"/>
    <lineage>
        <taxon>Eukaryota</taxon>
        <taxon>Viridiplantae</taxon>
        <taxon>Chlorophyta</taxon>
        <taxon>Pyramimonadophyceae</taxon>
        <taxon>Pyramimonadales</taxon>
        <taxon>Pyramimonadaceae</taxon>
        <taxon>Cymbomonas</taxon>
    </lineage>
</organism>
<sequence length="155" mass="17609">MQYKTAEEGTLIAHREAIVPGTIDRTRCSFMQGDACRLPMLPSFDVILCGNLLCRLPDPLLLLDRLPTLMQENGVVVLVSPYSWLAEYTPTEKWLGGFKKSNKAVHSKESLKKHMMGNGFVPVLDEDTSFLIREHARKFQWGVSHTTIWRYVGKS</sequence>
<dbReference type="SUPFAM" id="SSF53335">
    <property type="entry name" value="S-adenosyl-L-methionine-dependent methyltransferases"/>
    <property type="match status" value="1"/>
</dbReference>
<keyword evidence="2" id="KW-1185">Reference proteome</keyword>
<reference evidence="1 2" key="1">
    <citation type="journal article" date="2015" name="Genome Biol. Evol.">
        <title>Comparative Genomics of a Bacterivorous Green Alga Reveals Evolutionary Causalities and Consequences of Phago-Mixotrophic Mode of Nutrition.</title>
        <authorList>
            <person name="Burns J.A."/>
            <person name="Paasch A."/>
            <person name="Narechania A."/>
            <person name="Kim E."/>
        </authorList>
    </citation>
    <scope>NUCLEOTIDE SEQUENCE [LARGE SCALE GENOMIC DNA]</scope>
    <source>
        <strain evidence="1 2">PLY_AMNH</strain>
    </source>
</reference>
<dbReference type="Pfam" id="PF13489">
    <property type="entry name" value="Methyltransf_23"/>
    <property type="match status" value="1"/>
</dbReference>
<comment type="caution">
    <text evidence="1">The sequence shown here is derived from an EMBL/GenBank/DDBJ whole genome shotgun (WGS) entry which is preliminary data.</text>
</comment>
<evidence type="ECO:0000313" key="1">
    <source>
        <dbReference type="EMBL" id="KAK3272501.1"/>
    </source>
</evidence>
<dbReference type="InterPro" id="IPR029063">
    <property type="entry name" value="SAM-dependent_MTases_sf"/>
</dbReference>
<dbReference type="PANTHER" id="PTHR45445:SF2">
    <property type="entry name" value="METHYLTRANSFERASE TYPE 11 DOMAIN-CONTAINING PROTEIN"/>
    <property type="match status" value="1"/>
</dbReference>
<dbReference type="EMBL" id="LGRX02008934">
    <property type="protein sequence ID" value="KAK3272501.1"/>
    <property type="molecule type" value="Genomic_DNA"/>
</dbReference>
<dbReference type="PANTHER" id="PTHR45445">
    <property type="match status" value="1"/>
</dbReference>
<gene>
    <name evidence="1" type="ORF">CYMTET_19207</name>
</gene>
<evidence type="ECO:0000313" key="2">
    <source>
        <dbReference type="Proteomes" id="UP001190700"/>
    </source>
</evidence>
<dbReference type="AlphaFoldDB" id="A0AAE0G6J7"/>
<evidence type="ECO:0008006" key="3">
    <source>
        <dbReference type="Google" id="ProtNLM"/>
    </source>
</evidence>
<name>A0AAE0G6J7_9CHLO</name>
<accession>A0AAE0G6J7</accession>
<proteinExistence type="predicted"/>
<dbReference type="Gene3D" id="3.40.50.150">
    <property type="entry name" value="Vaccinia Virus protein VP39"/>
    <property type="match status" value="1"/>
</dbReference>
<protein>
    <recommendedName>
        <fullName evidence="3">Methyltransferase type 11 domain-containing protein</fullName>
    </recommendedName>
</protein>